<dbReference type="Pfam" id="PF03372">
    <property type="entry name" value="Exo_endo_phos"/>
    <property type="match status" value="1"/>
</dbReference>
<protein>
    <submittedName>
        <fullName evidence="4">Endonuclease/exonuclease/phosphatase family protein</fullName>
    </submittedName>
</protein>
<keyword evidence="2" id="KW-0732">Signal</keyword>
<dbReference type="Gene3D" id="3.60.10.10">
    <property type="entry name" value="Endonuclease/exonuclease/phosphatase"/>
    <property type="match status" value="1"/>
</dbReference>
<organism evidence="4 5">
    <name type="scientific">Streptomyces sioyaensis</name>
    <dbReference type="NCBI Taxonomy" id="67364"/>
    <lineage>
        <taxon>Bacteria</taxon>
        <taxon>Bacillati</taxon>
        <taxon>Actinomycetota</taxon>
        <taxon>Actinomycetes</taxon>
        <taxon>Kitasatosporales</taxon>
        <taxon>Streptomycetaceae</taxon>
        <taxon>Streptomyces</taxon>
    </lineage>
</organism>
<dbReference type="InterPro" id="IPR005135">
    <property type="entry name" value="Endo/exonuclease/phosphatase"/>
</dbReference>
<dbReference type="RefSeq" id="WP_129250059.1">
    <property type="nucleotide sequence ID" value="NZ_JABZEL010000009.1"/>
</dbReference>
<evidence type="ECO:0000313" key="4">
    <source>
        <dbReference type="EMBL" id="RXS62309.1"/>
    </source>
</evidence>
<dbReference type="Proteomes" id="UP000289482">
    <property type="component" value="Unassembled WGS sequence"/>
</dbReference>
<dbReference type="PANTHER" id="PTHR41349">
    <property type="match status" value="1"/>
</dbReference>
<feature type="chain" id="PRO_5020409649" evidence="2">
    <location>
        <begin position="27"/>
        <end position="289"/>
    </location>
</feature>
<dbReference type="AlphaFoldDB" id="A0A4Q1QNW7"/>
<dbReference type="PANTHER" id="PTHR41349:SF1">
    <property type="entry name" value="PROTEIN CBG08683"/>
    <property type="match status" value="1"/>
</dbReference>
<evidence type="ECO:0000313" key="5">
    <source>
        <dbReference type="Proteomes" id="UP000289482"/>
    </source>
</evidence>
<evidence type="ECO:0000259" key="3">
    <source>
        <dbReference type="Pfam" id="PF03372"/>
    </source>
</evidence>
<sequence>MNRRVIPALAAAFALSAAVSVATVSAAEADDQTLTVMSLNTWHGGSQVPDGVNTTVQEIKGSGTEVVALQETDKAVTKQIAEKLGWEHYTQSGSDVDIISSQPIEKVDSLSDLAVAAKIKGVWVYSIHLGYTKYGPYNACFDKDSYDTIYADEAERKEQAEKIVKWAGSGPSVIAGDLNSPSHMDWTEKTKAKHCDSVVEWPATKAFANGGYGDSYREVNPDEATSPGDTWSPKNATNSDYGNKPEPQDRIDFILYKGGSLDATSSKVYGGEKENWPSDHRAVITQFTL</sequence>
<keyword evidence="4" id="KW-0540">Nuclease</keyword>
<dbReference type="GeneID" id="95781259"/>
<proteinExistence type="predicted"/>
<feature type="signal peptide" evidence="2">
    <location>
        <begin position="1"/>
        <end position="26"/>
    </location>
</feature>
<keyword evidence="4" id="KW-0255">Endonuclease</keyword>
<evidence type="ECO:0000256" key="2">
    <source>
        <dbReference type="SAM" id="SignalP"/>
    </source>
</evidence>
<keyword evidence="4" id="KW-0269">Exonuclease</keyword>
<dbReference type="InterPro" id="IPR036691">
    <property type="entry name" value="Endo/exonu/phosph_ase_sf"/>
</dbReference>
<feature type="domain" description="Endonuclease/exonuclease/phosphatase" evidence="3">
    <location>
        <begin position="37"/>
        <end position="280"/>
    </location>
</feature>
<comment type="caution">
    <text evidence="4">The sequence shown here is derived from an EMBL/GenBank/DDBJ whole genome shotgun (WGS) entry which is preliminary data.</text>
</comment>
<keyword evidence="4" id="KW-0378">Hydrolase</keyword>
<evidence type="ECO:0000256" key="1">
    <source>
        <dbReference type="SAM" id="MobiDB-lite"/>
    </source>
</evidence>
<feature type="compositionally biased region" description="Polar residues" evidence="1">
    <location>
        <begin position="227"/>
        <end position="241"/>
    </location>
</feature>
<dbReference type="GO" id="GO:0004527">
    <property type="term" value="F:exonuclease activity"/>
    <property type="evidence" value="ECO:0007669"/>
    <property type="project" value="UniProtKB-KW"/>
</dbReference>
<keyword evidence="5" id="KW-1185">Reference proteome</keyword>
<dbReference type="SUPFAM" id="SSF56219">
    <property type="entry name" value="DNase I-like"/>
    <property type="match status" value="1"/>
</dbReference>
<dbReference type="EMBL" id="SDIF01000094">
    <property type="protein sequence ID" value="RXS62309.1"/>
    <property type="molecule type" value="Genomic_DNA"/>
</dbReference>
<reference evidence="4 5" key="1">
    <citation type="submission" date="2019-01" db="EMBL/GenBank/DDBJ databases">
        <title>Draft genome sequences of the type strain Streptomyces sioyaensis DSM 40032 and its novel strain, TM32, a thermotolerant antibiotics-producing actinobacterium.</title>
        <authorList>
            <person name="Nakaew N."/>
            <person name="Lumyong S."/>
            <person name="Sloan W.T."/>
            <person name="Sungthong R."/>
        </authorList>
    </citation>
    <scope>NUCLEOTIDE SEQUENCE [LARGE SCALE GENOMIC DNA]</scope>
    <source>
        <strain evidence="4 5">DSM 40032</strain>
    </source>
</reference>
<dbReference type="GO" id="GO:0004519">
    <property type="term" value="F:endonuclease activity"/>
    <property type="evidence" value="ECO:0007669"/>
    <property type="project" value="UniProtKB-KW"/>
</dbReference>
<accession>A0A4Q1QNW7</accession>
<gene>
    <name evidence="4" type="ORF">EST54_25455</name>
</gene>
<name>A0A4Q1QNW7_9ACTN</name>
<feature type="region of interest" description="Disordered" evidence="1">
    <location>
        <begin position="214"/>
        <end position="248"/>
    </location>
</feature>